<dbReference type="GeneID" id="36575347"/>
<dbReference type="RefSeq" id="XP_024725492.1">
    <property type="nucleotide sequence ID" value="XM_024867266.1"/>
</dbReference>
<proteinExistence type="predicted"/>
<name>A0A2T3BEX1_AMORE</name>
<reference evidence="1 2" key="1">
    <citation type="journal article" date="2018" name="New Phytol.">
        <title>Comparative genomics and transcriptomics depict ericoid mycorrhizal fungi as versatile saprotrophs and plant mutualists.</title>
        <authorList>
            <person name="Martino E."/>
            <person name="Morin E."/>
            <person name="Grelet G.A."/>
            <person name="Kuo A."/>
            <person name="Kohler A."/>
            <person name="Daghino S."/>
            <person name="Barry K.W."/>
            <person name="Cichocki N."/>
            <person name="Clum A."/>
            <person name="Dockter R.B."/>
            <person name="Hainaut M."/>
            <person name="Kuo R.C."/>
            <person name="LaButti K."/>
            <person name="Lindahl B.D."/>
            <person name="Lindquist E.A."/>
            <person name="Lipzen A."/>
            <person name="Khouja H.R."/>
            <person name="Magnuson J."/>
            <person name="Murat C."/>
            <person name="Ohm R.A."/>
            <person name="Singer S.W."/>
            <person name="Spatafora J.W."/>
            <person name="Wang M."/>
            <person name="Veneault-Fourrey C."/>
            <person name="Henrissat B."/>
            <person name="Grigoriev I.V."/>
            <person name="Martin F.M."/>
            <person name="Perotto S."/>
        </authorList>
    </citation>
    <scope>NUCLEOTIDE SEQUENCE [LARGE SCALE GENOMIC DNA]</scope>
    <source>
        <strain evidence="1 2">ATCC 22711</strain>
    </source>
</reference>
<keyword evidence="2" id="KW-1185">Reference proteome</keyword>
<dbReference type="EMBL" id="KZ679006">
    <property type="protein sequence ID" value="PSS27967.1"/>
    <property type="molecule type" value="Genomic_DNA"/>
</dbReference>
<organism evidence="1 2">
    <name type="scientific">Amorphotheca resinae ATCC 22711</name>
    <dbReference type="NCBI Taxonomy" id="857342"/>
    <lineage>
        <taxon>Eukaryota</taxon>
        <taxon>Fungi</taxon>
        <taxon>Dikarya</taxon>
        <taxon>Ascomycota</taxon>
        <taxon>Pezizomycotina</taxon>
        <taxon>Leotiomycetes</taxon>
        <taxon>Helotiales</taxon>
        <taxon>Amorphothecaceae</taxon>
        <taxon>Amorphotheca</taxon>
    </lineage>
</organism>
<protein>
    <submittedName>
        <fullName evidence="1">Uncharacterized protein</fullName>
    </submittedName>
</protein>
<accession>A0A2T3BEX1</accession>
<gene>
    <name evidence="1" type="ORF">M430DRAFT_38672</name>
</gene>
<dbReference type="Proteomes" id="UP000241818">
    <property type="component" value="Unassembled WGS sequence"/>
</dbReference>
<dbReference type="InParanoid" id="A0A2T3BEX1"/>
<dbReference type="AlphaFoldDB" id="A0A2T3BEX1"/>
<evidence type="ECO:0000313" key="1">
    <source>
        <dbReference type="EMBL" id="PSS27967.1"/>
    </source>
</evidence>
<evidence type="ECO:0000313" key="2">
    <source>
        <dbReference type="Proteomes" id="UP000241818"/>
    </source>
</evidence>
<sequence>MSSNLFPKRWEIESETRQLFELSGLNSITMISPPRSGRRERQFELETSFLFEFSGLDSISIRVFAQEITSCEYGDMPPEIRRQMLQHYYSYPLLPHETPRVIKALRPAPLLYEEALQEFAATHTFTFNKYNGFSFNKLSDAAIARIKNLKLCITDEQFLSLSTHDFKLLTRVTPAFIQSRLVKATGVKHVVLKVTVGQKDDLEFVSSLAGYVATFNNLLTLKLELTISWAQFAAYGARGAMIDMALKQLCESSGVVPTTYQGQFTFAMGTRDTWGWEAPDGKGIDFSKLLGSNRPESEEWINLTGWALRY</sequence>